<evidence type="ECO:0000259" key="5">
    <source>
        <dbReference type="Pfam" id="PF13399"/>
    </source>
</evidence>
<reference evidence="7" key="1">
    <citation type="submission" date="2018-05" db="EMBL/GenBank/DDBJ databases">
        <title>Genome Sequencing of selected type strains of the family Eggerthellaceae.</title>
        <authorList>
            <person name="Danylec N."/>
            <person name="Stoll D.A."/>
            <person name="Doetsch A."/>
            <person name="Huch M."/>
        </authorList>
    </citation>
    <scope>NUCLEOTIDE SEQUENCE [LARGE SCALE GENOMIC DNA]</scope>
    <source>
        <strain evidence="7">DSM 22006</strain>
    </source>
</reference>
<dbReference type="OrthoDB" id="3170257at2"/>
<dbReference type="Proteomes" id="UP000271472">
    <property type="component" value="Unassembled WGS sequence"/>
</dbReference>
<dbReference type="InterPro" id="IPR050922">
    <property type="entry name" value="LytR/CpsA/Psr_CW_biosynth"/>
</dbReference>
<keyword evidence="3" id="KW-0812">Transmembrane</keyword>
<sequence>MSRKPSSYNYKRLSSRVRESTIETHVSAPRPSVGHRKGANQRYARSAVRGEIHQVLPNTTTREDRFAYEARMNRRSYVERNVAAGRRRKIALVAALAVLIVIVACVVASFVFANGINSRLVLDDSSLKSALVADSGEGKATYSLLCADFDDGEDGASPDSIVVMRTDPEANTAYAISLPSNTRVSTDGSSRTSLGEIRASEGSAGLISAVNSLLGIKLSHYATIDAQNFAQLVDELGGIDVNLPEDIVDAQAGDMRLSAGEQTLGGEQAVFACRADDYAVNAEETRGKVQALVAVALMQKATSVEGGFGYYMRMDGLANLVQTDMDVKAIGAFLESIRSISAENMQVAALPTYSAQSSGKTYQVPADDAITEMMNRIRAGETPQANAADVLGSIDAGSYTVSVYNGGDVVGAASEAADMLRQVGFNVTDTGNTSMQVYDETLVVYGDADKENAANAVVAALGIGRTLQDTVHYSFDTNVYVVIGKDWRTVLAARNETVDEDGNIVPLSQKDASATSSDESNSSASSDSDVDAEGSFAAAANSAA</sequence>
<name>A0A3N0IJY4_9ACTN</name>
<proteinExistence type="inferred from homology"/>
<dbReference type="Gene3D" id="3.40.630.190">
    <property type="entry name" value="LCP protein"/>
    <property type="match status" value="1"/>
</dbReference>
<feature type="transmembrane region" description="Helical" evidence="3">
    <location>
        <begin position="90"/>
        <end position="113"/>
    </location>
</feature>
<dbReference type="Pfam" id="PF13399">
    <property type="entry name" value="LytR_C"/>
    <property type="match status" value="1"/>
</dbReference>
<feature type="domain" description="LytR/CpsA/Psr regulator C-terminal" evidence="5">
    <location>
        <begin position="399"/>
        <end position="487"/>
    </location>
</feature>
<dbReference type="RefSeq" id="WP_123218952.1">
    <property type="nucleotide sequence ID" value="NZ_JACHYQ010000002.1"/>
</dbReference>
<dbReference type="NCBIfam" id="TIGR00350">
    <property type="entry name" value="lytR_cpsA_psr"/>
    <property type="match status" value="1"/>
</dbReference>
<evidence type="ECO:0000256" key="1">
    <source>
        <dbReference type="ARBA" id="ARBA00006068"/>
    </source>
</evidence>
<evidence type="ECO:0000313" key="7">
    <source>
        <dbReference type="Proteomes" id="UP000271472"/>
    </source>
</evidence>
<dbReference type="Gene3D" id="3.30.70.2390">
    <property type="match status" value="1"/>
</dbReference>
<evidence type="ECO:0000256" key="3">
    <source>
        <dbReference type="SAM" id="Phobius"/>
    </source>
</evidence>
<evidence type="ECO:0000256" key="2">
    <source>
        <dbReference type="SAM" id="MobiDB-lite"/>
    </source>
</evidence>
<dbReference type="PANTHER" id="PTHR33392">
    <property type="entry name" value="POLYISOPRENYL-TEICHOIC ACID--PEPTIDOGLYCAN TEICHOIC ACID TRANSFERASE TAGU"/>
    <property type="match status" value="1"/>
</dbReference>
<evidence type="ECO:0000313" key="6">
    <source>
        <dbReference type="EMBL" id="RNM36602.1"/>
    </source>
</evidence>
<dbReference type="EMBL" id="QIBZ01000003">
    <property type="protein sequence ID" value="RNM36602.1"/>
    <property type="molecule type" value="Genomic_DNA"/>
</dbReference>
<feature type="region of interest" description="Disordered" evidence="2">
    <location>
        <begin position="19"/>
        <end position="40"/>
    </location>
</feature>
<organism evidence="6 7">
    <name type="scientific">Slackia isoflavoniconvertens</name>
    <dbReference type="NCBI Taxonomy" id="572010"/>
    <lineage>
        <taxon>Bacteria</taxon>
        <taxon>Bacillati</taxon>
        <taxon>Actinomycetota</taxon>
        <taxon>Coriobacteriia</taxon>
        <taxon>Eggerthellales</taxon>
        <taxon>Eggerthellaceae</taxon>
        <taxon>Slackia</taxon>
    </lineage>
</organism>
<comment type="caution">
    <text evidence="6">The sequence shown here is derived from an EMBL/GenBank/DDBJ whole genome shotgun (WGS) entry which is preliminary data.</text>
</comment>
<feature type="region of interest" description="Disordered" evidence="2">
    <location>
        <begin position="501"/>
        <end position="544"/>
    </location>
</feature>
<evidence type="ECO:0000259" key="4">
    <source>
        <dbReference type="Pfam" id="PF03816"/>
    </source>
</evidence>
<dbReference type="AlphaFoldDB" id="A0A3N0IJY4"/>
<dbReference type="InterPro" id="IPR004474">
    <property type="entry name" value="LytR_CpsA_psr"/>
</dbReference>
<gene>
    <name evidence="6" type="ORF">DMP05_02160</name>
</gene>
<dbReference type="Pfam" id="PF03816">
    <property type="entry name" value="LytR_cpsA_psr"/>
    <property type="match status" value="1"/>
</dbReference>
<feature type="domain" description="Cell envelope-related transcriptional attenuator" evidence="4">
    <location>
        <begin position="159"/>
        <end position="302"/>
    </location>
</feature>
<protein>
    <recommendedName>
        <fullName evidence="8">LytR family transcriptional regulator</fullName>
    </recommendedName>
</protein>
<keyword evidence="7" id="KW-1185">Reference proteome</keyword>
<accession>A0A3N0IJY4</accession>
<comment type="similarity">
    <text evidence="1">Belongs to the LytR/CpsA/Psr (LCP) family.</text>
</comment>
<dbReference type="PANTHER" id="PTHR33392:SF6">
    <property type="entry name" value="POLYISOPRENYL-TEICHOIC ACID--PEPTIDOGLYCAN TEICHOIC ACID TRANSFERASE TAGU"/>
    <property type="match status" value="1"/>
</dbReference>
<keyword evidence="3" id="KW-0472">Membrane</keyword>
<keyword evidence="3" id="KW-1133">Transmembrane helix</keyword>
<feature type="compositionally biased region" description="Low complexity" evidence="2">
    <location>
        <begin position="511"/>
        <end position="527"/>
    </location>
</feature>
<dbReference type="InterPro" id="IPR027381">
    <property type="entry name" value="LytR/CpsA/Psr_C"/>
</dbReference>
<dbReference type="GeneID" id="98662979"/>
<evidence type="ECO:0008006" key="8">
    <source>
        <dbReference type="Google" id="ProtNLM"/>
    </source>
</evidence>